<dbReference type="PANTHER" id="PTHR45713">
    <property type="entry name" value="FTP DOMAIN-CONTAINING PROTEIN"/>
    <property type="match status" value="1"/>
</dbReference>
<dbReference type="OrthoDB" id="547680at2759"/>
<protein>
    <submittedName>
        <fullName evidence="1">Uncharacterized protein</fullName>
    </submittedName>
</protein>
<evidence type="ECO:0000313" key="1">
    <source>
        <dbReference type="EMBL" id="KAJ7393564.1"/>
    </source>
</evidence>
<sequence>MVDLGGTFQIEVVIISNRYDCCEEKLTQIELSIGFSPNDAPSTRQVCYNNFTHTSKGRIQVSCNQWPYHQFGRYFFVSSLKDNWYLTFCELEVYPKIPRSLSHDVLKYSEQCASWRPSLWLAVERYQNFMYVNVSLASGGTEKMQMQPVDLYPDTPVQMGALAINDTVLAPFSWSSTNGSVYALGKVIGCRVGSCMKFNQNPQAQSNILTTLIFVTKMHANYRLNVL</sequence>
<organism evidence="1 2">
    <name type="scientific">Desmophyllum pertusum</name>
    <dbReference type="NCBI Taxonomy" id="174260"/>
    <lineage>
        <taxon>Eukaryota</taxon>
        <taxon>Metazoa</taxon>
        <taxon>Cnidaria</taxon>
        <taxon>Anthozoa</taxon>
        <taxon>Hexacorallia</taxon>
        <taxon>Scleractinia</taxon>
        <taxon>Caryophylliina</taxon>
        <taxon>Caryophylliidae</taxon>
        <taxon>Desmophyllum</taxon>
    </lineage>
</organism>
<name>A0A9X0A8K4_9CNID</name>
<dbReference type="SUPFAM" id="SSF49785">
    <property type="entry name" value="Galactose-binding domain-like"/>
    <property type="match status" value="1"/>
</dbReference>
<dbReference type="PANTHER" id="PTHR45713:SF15">
    <property type="entry name" value="F5_8 TYPE C DOMAIN-CONTAINING PROTEIN"/>
    <property type="match status" value="1"/>
</dbReference>
<dbReference type="EMBL" id="MU825398">
    <property type="protein sequence ID" value="KAJ7393564.1"/>
    <property type="molecule type" value="Genomic_DNA"/>
</dbReference>
<keyword evidence="2" id="KW-1185">Reference proteome</keyword>
<accession>A0A9X0A8K4</accession>
<evidence type="ECO:0000313" key="2">
    <source>
        <dbReference type="Proteomes" id="UP001163046"/>
    </source>
</evidence>
<dbReference type="Proteomes" id="UP001163046">
    <property type="component" value="Unassembled WGS sequence"/>
</dbReference>
<dbReference type="AlphaFoldDB" id="A0A9X0A8K4"/>
<dbReference type="InterPro" id="IPR008979">
    <property type="entry name" value="Galactose-bd-like_sf"/>
</dbReference>
<gene>
    <name evidence="1" type="ORF">OS493_006549</name>
</gene>
<comment type="caution">
    <text evidence="1">The sequence shown here is derived from an EMBL/GenBank/DDBJ whole genome shotgun (WGS) entry which is preliminary data.</text>
</comment>
<proteinExistence type="predicted"/>
<dbReference type="Gene3D" id="2.60.120.260">
    <property type="entry name" value="Galactose-binding domain-like"/>
    <property type="match status" value="1"/>
</dbReference>
<dbReference type="InterPro" id="IPR051941">
    <property type="entry name" value="BG_Antigen-Binding_Lectin"/>
</dbReference>
<reference evidence="1" key="1">
    <citation type="submission" date="2023-01" db="EMBL/GenBank/DDBJ databases">
        <title>Genome assembly of the deep-sea coral Lophelia pertusa.</title>
        <authorList>
            <person name="Herrera S."/>
            <person name="Cordes E."/>
        </authorList>
    </citation>
    <scope>NUCLEOTIDE SEQUENCE</scope>
    <source>
        <strain evidence="1">USNM1676648</strain>
        <tissue evidence="1">Polyp</tissue>
    </source>
</reference>